<dbReference type="Pfam" id="PF03152">
    <property type="entry name" value="UFD1_N1"/>
    <property type="match status" value="1"/>
</dbReference>
<comment type="similarity">
    <text evidence="1">Belongs to the UFD1 family.</text>
</comment>
<dbReference type="Gene3D" id="2.40.40.50">
    <property type="entry name" value="Ubiquitin fusion degradation protein UFD1, N-terminal domain"/>
    <property type="match status" value="1"/>
</dbReference>
<dbReference type="GO" id="GO:0036503">
    <property type="term" value="P:ERAD pathway"/>
    <property type="evidence" value="ECO:0007669"/>
    <property type="project" value="TreeGrafter"/>
</dbReference>
<dbReference type="GO" id="GO:0031593">
    <property type="term" value="F:polyubiquitin modification-dependent protein binding"/>
    <property type="evidence" value="ECO:0007669"/>
    <property type="project" value="TreeGrafter"/>
</dbReference>
<dbReference type="GO" id="GO:0034098">
    <property type="term" value="C:VCP-NPL4-UFD1 AAA ATPase complex"/>
    <property type="evidence" value="ECO:0007669"/>
    <property type="project" value="TreeGrafter"/>
</dbReference>
<evidence type="ECO:0000259" key="5">
    <source>
        <dbReference type="Pfam" id="PF24842"/>
    </source>
</evidence>
<dbReference type="InterPro" id="IPR004854">
    <property type="entry name" value="Ufd1-like"/>
</dbReference>
<dbReference type="FunFam" id="3.10.330.10:FF:000002">
    <property type="entry name" value="ubiquitin fusion degradation protein 1 homolog"/>
    <property type="match status" value="1"/>
</dbReference>
<dbReference type="Gene3D" id="3.10.330.10">
    <property type="match status" value="1"/>
</dbReference>
<evidence type="ECO:0000313" key="7">
    <source>
        <dbReference type="Proteomes" id="UP000070444"/>
    </source>
</evidence>
<reference evidence="6 7" key="1">
    <citation type="journal article" date="2015" name="Genome Biol. Evol.">
        <title>Phylogenomic analyses indicate that early fungi evolved digesting cell walls of algal ancestors of land plants.</title>
        <authorList>
            <person name="Chang Y."/>
            <person name="Wang S."/>
            <person name="Sekimoto S."/>
            <person name="Aerts A.L."/>
            <person name="Choi C."/>
            <person name="Clum A."/>
            <person name="LaButti K.M."/>
            <person name="Lindquist E.A."/>
            <person name="Yee Ngan C."/>
            <person name="Ohm R.A."/>
            <person name="Salamov A.A."/>
            <person name="Grigoriev I.V."/>
            <person name="Spatafora J.W."/>
            <person name="Berbee M.L."/>
        </authorList>
    </citation>
    <scope>NUCLEOTIDE SEQUENCE [LARGE SCALE GENOMIC DNA]</scope>
    <source>
        <strain evidence="6 7">NRRL 28638</strain>
    </source>
</reference>
<feature type="region of interest" description="Disordered" evidence="3">
    <location>
        <begin position="286"/>
        <end position="323"/>
    </location>
</feature>
<evidence type="ECO:0000256" key="3">
    <source>
        <dbReference type="SAM" id="MobiDB-lite"/>
    </source>
</evidence>
<gene>
    <name evidence="6" type="ORF">CONCODRAFT_59691</name>
</gene>
<keyword evidence="7" id="KW-1185">Reference proteome</keyword>
<accession>A0A137P239</accession>
<dbReference type="OrthoDB" id="422728at2759"/>
<organism evidence="6 7">
    <name type="scientific">Conidiobolus coronatus (strain ATCC 28846 / CBS 209.66 / NRRL 28638)</name>
    <name type="common">Delacroixia coronata</name>
    <dbReference type="NCBI Taxonomy" id="796925"/>
    <lineage>
        <taxon>Eukaryota</taxon>
        <taxon>Fungi</taxon>
        <taxon>Fungi incertae sedis</taxon>
        <taxon>Zoopagomycota</taxon>
        <taxon>Entomophthoromycotina</taxon>
        <taxon>Entomophthoromycetes</taxon>
        <taxon>Entomophthorales</taxon>
        <taxon>Ancylistaceae</taxon>
        <taxon>Conidiobolus</taxon>
    </lineage>
</organism>
<dbReference type="EMBL" id="KQ964548">
    <property type="protein sequence ID" value="KXN69103.1"/>
    <property type="molecule type" value="Genomic_DNA"/>
</dbReference>
<dbReference type="STRING" id="796925.A0A137P239"/>
<feature type="region of interest" description="Disordered" evidence="3">
    <location>
        <begin position="232"/>
        <end position="266"/>
    </location>
</feature>
<feature type="compositionally biased region" description="Basic and acidic residues" evidence="3">
    <location>
        <begin position="296"/>
        <end position="305"/>
    </location>
</feature>
<feature type="domain" description="Ubiquitin fusion degradation protein UFD1 N-terminal subdomain 1" evidence="4">
    <location>
        <begin position="17"/>
        <end position="112"/>
    </location>
</feature>
<keyword evidence="2" id="KW-0833">Ubl conjugation pathway</keyword>
<feature type="compositionally biased region" description="Polar residues" evidence="3">
    <location>
        <begin position="232"/>
        <end position="251"/>
    </location>
</feature>
<proteinExistence type="inferred from homology"/>
<dbReference type="PANTHER" id="PTHR12555:SF13">
    <property type="entry name" value="UBIQUITIN RECOGNITION FACTOR IN ER-ASSOCIATED DEGRADATION PROTEIN 1"/>
    <property type="match status" value="1"/>
</dbReference>
<dbReference type="AlphaFoldDB" id="A0A137P239"/>
<protein>
    <submittedName>
        <fullName evidence="6">UFD1-domain-containing protein</fullName>
    </submittedName>
</protein>
<dbReference type="InterPro" id="IPR042299">
    <property type="entry name" value="Ufd1-like_Nn"/>
</dbReference>
<dbReference type="GO" id="GO:0006511">
    <property type="term" value="P:ubiquitin-dependent protein catabolic process"/>
    <property type="evidence" value="ECO:0007669"/>
    <property type="project" value="InterPro"/>
</dbReference>
<dbReference type="InterPro" id="IPR055417">
    <property type="entry name" value="UFD1_N1"/>
</dbReference>
<dbReference type="PANTHER" id="PTHR12555">
    <property type="entry name" value="UBIQUITIN FUSION DEGRADATON PROTEIN 1"/>
    <property type="match status" value="1"/>
</dbReference>
<dbReference type="Proteomes" id="UP000070444">
    <property type="component" value="Unassembled WGS sequence"/>
</dbReference>
<evidence type="ECO:0000259" key="4">
    <source>
        <dbReference type="Pfam" id="PF03152"/>
    </source>
</evidence>
<name>A0A137P239_CONC2</name>
<evidence type="ECO:0000313" key="6">
    <source>
        <dbReference type="EMBL" id="KXN69103.1"/>
    </source>
</evidence>
<dbReference type="InterPro" id="IPR055418">
    <property type="entry name" value="UFD1_N2"/>
</dbReference>
<sequence length="323" mass="35779">MGLGNRFGMNFTNESSFEESFRCYSTQNLPGNARDNVDYGGKIFLPQSSLLRLTSLNISYPMLFRLEHQGNVTHCGVLEFIAPEGHIYLPNWMMETLKAEPGSLVNVINTELALGKYVKIQPQSPDFLDISDPKAVLENTLRNFSCLTEGDIITIHYNHKLYDILVVETKPSSEGICIVETDLEVDFDRPKGYVSPKFQPSTPAEPKLPTYEKLESLESEGARSSEIKFQAFSGSAQRLNSRPSSSMNTPGSSQQHASTSSTTDSLAPLNLPWNRLFFGYRVVPVKGQASDEPANPDEKDIDSKRFGGAGKSLRSARSTPTQP</sequence>
<evidence type="ECO:0000256" key="2">
    <source>
        <dbReference type="ARBA" id="ARBA00022786"/>
    </source>
</evidence>
<feature type="compositionally biased region" description="Low complexity" evidence="3">
    <location>
        <begin position="252"/>
        <end position="265"/>
    </location>
</feature>
<feature type="domain" description="Ubiquitin fusion degradation protein UFD1 N-terminal subdomain 2" evidence="5">
    <location>
        <begin position="115"/>
        <end position="190"/>
    </location>
</feature>
<dbReference type="OMA" id="QRITHCG"/>
<dbReference type="Pfam" id="PF24842">
    <property type="entry name" value="UFD1_N2"/>
    <property type="match status" value="1"/>
</dbReference>
<evidence type="ECO:0000256" key="1">
    <source>
        <dbReference type="ARBA" id="ARBA00006043"/>
    </source>
</evidence>